<keyword evidence="3" id="KW-1185">Reference proteome</keyword>
<comment type="caution">
    <text evidence="2">The sequence shown here is derived from an EMBL/GenBank/DDBJ whole genome shotgun (WGS) entry which is preliminary data.</text>
</comment>
<evidence type="ECO:0000313" key="2">
    <source>
        <dbReference type="EMBL" id="KAK3216061.1"/>
    </source>
</evidence>
<dbReference type="Proteomes" id="UP001280581">
    <property type="component" value="Unassembled WGS sequence"/>
</dbReference>
<dbReference type="PANTHER" id="PTHR33112">
    <property type="entry name" value="DOMAIN PROTEIN, PUTATIVE-RELATED"/>
    <property type="match status" value="1"/>
</dbReference>
<accession>A0AAN6M821</accession>
<dbReference type="AlphaFoldDB" id="A0AAN6M821"/>
<sequence>MTHSMGFNLIWIDSLCIIQDDLRDWQTEAEAMCRIYKGAVCNIAASARQTNKGHGFLPSPRDGPPLIPPLVQVGWHSSPFSDGDNTRGRDFVITESYPVEDLNEDELYSRAWLLQEQLLENIQYITWLEMVMHYSRRGITYPTDRLPALAGIADDTSLLVGAYASGIWQNALHNGILYRSRGCLPSLEEPPEPQPSWHKVPSWSWAALNRPVIFATTRHPPDTVKLCKIELTASQDQLTRLKITGPLMRLDWVKTSQDAVECQAFWKPAWDDPIFHRIARYGGEATWEVHVQEDHWFAQKCFNEFYVHPITKKNYGDNPEQPYFDGLFDKVLFMPVLFEEKGSPKLIRTFSQISPYSRVIGLILWSERNDKRGTFRRVGTAELKARKVFRSTLDLFKAELGAYQANIQEKDFIQTDGKGSYTIVVE</sequence>
<evidence type="ECO:0000259" key="1">
    <source>
        <dbReference type="Pfam" id="PF06985"/>
    </source>
</evidence>
<dbReference type="PANTHER" id="PTHR33112:SF16">
    <property type="entry name" value="HETEROKARYON INCOMPATIBILITY DOMAIN-CONTAINING PROTEIN"/>
    <property type="match status" value="1"/>
</dbReference>
<dbReference type="InterPro" id="IPR010730">
    <property type="entry name" value="HET"/>
</dbReference>
<organism evidence="2 3">
    <name type="scientific">Pseudopithomyces chartarum</name>
    <dbReference type="NCBI Taxonomy" id="1892770"/>
    <lineage>
        <taxon>Eukaryota</taxon>
        <taxon>Fungi</taxon>
        <taxon>Dikarya</taxon>
        <taxon>Ascomycota</taxon>
        <taxon>Pezizomycotina</taxon>
        <taxon>Dothideomycetes</taxon>
        <taxon>Pleosporomycetidae</taxon>
        <taxon>Pleosporales</taxon>
        <taxon>Massarineae</taxon>
        <taxon>Didymosphaeriaceae</taxon>
        <taxon>Pseudopithomyces</taxon>
    </lineage>
</organism>
<dbReference type="EMBL" id="WVTA01000002">
    <property type="protein sequence ID" value="KAK3216061.1"/>
    <property type="molecule type" value="Genomic_DNA"/>
</dbReference>
<feature type="domain" description="Heterokaryon incompatibility" evidence="1">
    <location>
        <begin position="3"/>
        <end position="116"/>
    </location>
</feature>
<evidence type="ECO:0000313" key="3">
    <source>
        <dbReference type="Proteomes" id="UP001280581"/>
    </source>
</evidence>
<protein>
    <recommendedName>
        <fullName evidence="1">Heterokaryon incompatibility domain-containing protein</fullName>
    </recommendedName>
</protein>
<name>A0AAN6M821_9PLEO</name>
<dbReference type="Pfam" id="PF06985">
    <property type="entry name" value="HET"/>
    <property type="match status" value="1"/>
</dbReference>
<gene>
    <name evidence="2" type="ORF">GRF29_8g2047129</name>
</gene>
<proteinExistence type="predicted"/>
<reference evidence="2 3" key="1">
    <citation type="submission" date="2021-02" db="EMBL/GenBank/DDBJ databases">
        <title>Genome assembly of Pseudopithomyces chartarum.</title>
        <authorList>
            <person name="Jauregui R."/>
            <person name="Singh J."/>
            <person name="Voisey C."/>
        </authorList>
    </citation>
    <scope>NUCLEOTIDE SEQUENCE [LARGE SCALE GENOMIC DNA]</scope>
    <source>
        <strain evidence="2 3">AGR01</strain>
    </source>
</reference>